<accession>A0A1H0VGV4</accession>
<feature type="chain" id="PRO_5039516048" evidence="1">
    <location>
        <begin position="31"/>
        <end position="147"/>
    </location>
</feature>
<dbReference type="Proteomes" id="UP000199651">
    <property type="component" value="Unassembled WGS sequence"/>
</dbReference>
<gene>
    <name evidence="2" type="ORF">SAMN05192558_1141</name>
</gene>
<proteinExistence type="predicted"/>
<evidence type="ECO:0000313" key="3">
    <source>
        <dbReference type="Proteomes" id="UP000199651"/>
    </source>
</evidence>
<dbReference type="AlphaFoldDB" id="A0A1H0VGV4"/>
<reference evidence="3" key="1">
    <citation type="submission" date="2016-10" db="EMBL/GenBank/DDBJ databases">
        <authorList>
            <person name="Varghese N."/>
            <person name="Submissions S."/>
        </authorList>
    </citation>
    <scope>NUCLEOTIDE SEQUENCE [LARGE SCALE GENOMIC DNA]</scope>
    <source>
        <strain evidence="3">IBRC-M 10655</strain>
    </source>
</reference>
<organism evidence="2 3">
    <name type="scientific">Actinokineospora alba</name>
    <dbReference type="NCBI Taxonomy" id="504798"/>
    <lineage>
        <taxon>Bacteria</taxon>
        <taxon>Bacillati</taxon>
        <taxon>Actinomycetota</taxon>
        <taxon>Actinomycetes</taxon>
        <taxon>Pseudonocardiales</taxon>
        <taxon>Pseudonocardiaceae</taxon>
        <taxon>Actinokineospora</taxon>
    </lineage>
</organism>
<keyword evidence="1" id="KW-0732">Signal</keyword>
<dbReference type="EMBL" id="FNJB01000014">
    <property type="protein sequence ID" value="SDP77435.1"/>
    <property type="molecule type" value="Genomic_DNA"/>
</dbReference>
<sequence>MTKHAPITRLLTALMLCCAMLVPMTGTATATPATPATAEHDATANKVKAKVNAKLLDTKVKVNADARIDGKLDLPKSNARSLELIVIQRLVAGAWVDVSTGSCRPNYSFRLTVSFSIAATYTLRVYYPETATATAAASGTFNLTVLG</sequence>
<protein>
    <submittedName>
        <fullName evidence="2">Uncharacterized protein</fullName>
    </submittedName>
</protein>
<dbReference type="OrthoDB" id="3695728at2"/>
<keyword evidence="3" id="KW-1185">Reference proteome</keyword>
<name>A0A1H0VGV4_9PSEU</name>
<evidence type="ECO:0000256" key="1">
    <source>
        <dbReference type="SAM" id="SignalP"/>
    </source>
</evidence>
<feature type="signal peptide" evidence="1">
    <location>
        <begin position="1"/>
        <end position="30"/>
    </location>
</feature>
<dbReference type="RefSeq" id="WP_091382952.1">
    <property type="nucleotide sequence ID" value="NZ_FNDV01000012.1"/>
</dbReference>
<evidence type="ECO:0000313" key="2">
    <source>
        <dbReference type="EMBL" id="SDP77435.1"/>
    </source>
</evidence>